<evidence type="ECO:0000313" key="1">
    <source>
        <dbReference type="EMBL" id="JAD59837.1"/>
    </source>
</evidence>
<accession>A0A0A9BKM9</accession>
<dbReference type="EMBL" id="GBRH01238058">
    <property type="protein sequence ID" value="JAD59837.1"/>
    <property type="molecule type" value="Transcribed_RNA"/>
</dbReference>
<proteinExistence type="predicted"/>
<organism evidence="1">
    <name type="scientific">Arundo donax</name>
    <name type="common">Giant reed</name>
    <name type="synonym">Donax arundinaceus</name>
    <dbReference type="NCBI Taxonomy" id="35708"/>
    <lineage>
        <taxon>Eukaryota</taxon>
        <taxon>Viridiplantae</taxon>
        <taxon>Streptophyta</taxon>
        <taxon>Embryophyta</taxon>
        <taxon>Tracheophyta</taxon>
        <taxon>Spermatophyta</taxon>
        <taxon>Magnoliopsida</taxon>
        <taxon>Liliopsida</taxon>
        <taxon>Poales</taxon>
        <taxon>Poaceae</taxon>
        <taxon>PACMAD clade</taxon>
        <taxon>Arundinoideae</taxon>
        <taxon>Arundineae</taxon>
        <taxon>Arundo</taxon>
    </lineage>
</organism>
<reference evidence="1" key="2">
    <citation type="journal article" date="2015" name="Data Brief">
        <title>Shoot transcriptome of the giant reed, Arundo donax.</title>
        <authorList>
            <person name="Barrero R.A."/>
            <person name="Guerrero F.D."/>
            <person name="Moolhuijzen P."/>
            <person name="Goolsby J.A."/>
            <person name="Tidwell J."/>
            <person name="Bellgard S.E."/>
            <person name="Bellgard M.I."/>
        </authorList>
    </citation>
    <scope>NUCLEOTIDE SEQUENCE</scope>
    <source>
        <tissue evidence="1">Shoot tissue taken approximately 20 cm above the soil surface</tissue>
    </source>
</reference>
<name>A0A0A9BKM9_ARUDO</name>
<protein>
    <submittedName>
        <fullName evidence="1">Uncharacterized protein</fullName>
    </submittedName>
</protein>
<sequence length="38" mass="4383">MTSIYQSLTRQIEVGRQFMKQTNNESMLGTVLSIHNIL</sequence>
<reference evidence="1" key="1">
    <citation type="submission" date="2014-09" db="EMBL/GenBank/DDBJ databases">
        <authorList>
            <person name="Magalhaes I.L.F."/>
            <person name="Oliveira U."/>
            <person name="Santos F.R."/>
            <person name="Vidigal T.H.D.A."/>
            <person name="Brescovit A.D."/>
            <person name="Santos A.J."/>
        </authorList>
    </citation>
    <scope>NUCLEOTIDE SEQUENCE</scope>
    <source>
        <tissue evidence="1">Shoot tissue taken approximately 20 cm above the soil surface</tissue>
    </source>
</reference>
<dbReference type="AlphaFoldDB" id="A0A0A9BKM9"/>